<organism evidence="8 9">
    <name type="scientific">Edaphochlamys debaryana</name>
    <dbReference type="NCBI Taxonomy" id="47281"/>
    <lineage>
        <taxon>Eukaryota</taxon>
        <taxon>Viridiplantae</taxon>
        <taxon>Chlorophyta</taxon>
        <taxon>core chlorophytes</taxon>
        <taxon>Chlorophyceae</taxon>
        <taxon>CS clade</taxon>
        <taxon>Chlamydomonadales</taxon>
        <taxon>Chlamydomonadales incertae sedis</taxon>
        <taxon>Edaphochlamys</taxon>
    </lineage>
</organism>
<dbReference type="InterPro" id="IPR008271">
    <property type="entry name" value="Ser/Thr_kinase_AS"/>
</dbReference>
<feature type="compositionally biased region" description="Low complexity" evidence="6">
    <location>
        <begin position="556"/>
        <end position="565"/>
    </location>
</feature>
<evidence type="ECO:0000313" key="8">
    <source>
        <dbReference type="EMBL" id="KAG2488579.1"/>
    </source>
</evidence>
<feature type="compositionally biased region" description="Pro residues" evidence="6">
    <location>
        <begin position="901"/>
        <end position="910"/>
    </location>
</feature>
<reference evidence="8" key="1">
    <citation type="journal article" date="2020" name="bioRxiv">
        <title>Comparative genomics of Chlamydomonas.</title>
        <authorList>
            <person name="Craig R.J."/>
            <person name="Hasan A.R."/>
            <person name="Ness R.W."/>
            <person name="Keightley P.D."/>
        </authorList>
    </citation>
    <scope>NUCLEOTIDE SEQUENCE</scope>
    <source>
        <strain evidence="8">CCAP 11/70</strain>
    </source>
</reference>
<dbReference type="Proteomes" id="UP000612055">
    <property type="component" value="Unassembled WGS sequence"/>
</dbReference>
<feature type="compositionally biased region" description="Gly residues" evidence="6">
    <location>
        <begin position="869"/>
        <end position="878"/>
    </location>
</feature>
<dbReference type="GO" id="GO:0005524">
    <property type="term" value="F:ATP binding"/>
    <property type="evidence" value="ECO:0007669"/>
    <property type="project" value="UniProtKB-KW"/>
</dbReference>
<evidence type="ECO:0000256" key="1">
    <source>
        <dbReference type="ARBA" id="ARBA00022527"/>
    </source>
</evidence>
<proteinExistence type="predicted"/>
<name>A0A835XRT0_9CHLO</name>
<dbReference type="Gene3D" id="3.30.200.20">
    <property type="entry name" value="Phosphorylase Kinase, domain 1"/>
    <property type="match status" value="1"/>
</dbReference>
<evidence type="ECO:0000256" key="2">
    <source>
        <dbReference type="ARBA" id="ARBA00022679"/>
    </source>
</evidence>
<feature type="region of interest" description="Disordered" evidence="6">
    <location>
        <begin position="554"/>
        <end position="596"/>
    </location>
</feature>
<dbReference type="PANTHER" id="PTHR24055">
    <property type="entry name" value="MITOGEN-ACTIVATED PROTEIN KINASE"/>
    <property type="match status" value="1"/>
</dbReference>
<keyword evidence="2" id="KW-0808">Transferase</keyword>
<dbReference type="InterPro" id="IPR011009">
    <property type="entry name" value="Kinase-like_dom_sf"/>
</dbReference>
<dbReference type="InterPro" id="IPR050117">
    <property type="entry name" value="MAPK"/>
</dbReference>
<feature type="compositionally biased region" description="Low complexity" evidence="6">
    <location>
        <begin position="508"/>
        <end position="519"/>
    </location>
</feature>
<feature type="compositionally biased region" description="Pro residues" evidence="6">
    <location>
        <begin position="488"/>
        <end position="507"/>
    </location>
</feature>
<feature type="region of interest" description="Disordered" evidence="6">
    <location>
        <begin position="608"/>
        <end position="635"/>
    </location>
</feature>
<keyword evidence="3" id="KW-0547">Nucleotide-binding</keyword>
<dbReference type="FunFam" id="1.10.510.10:FF:000624">
    <property type="entry name" value="Mitogen-activated protein kinase"/>
    <property type="match status" value="1"/>
</dbReference>
<feature type="domain" description="Protein kinase" evidence="7">
    <location>
        <begin position="1"/>
        <end position="264"/>
    </location>
</feature>
<gene>
    <name evidence="8" type="ORF">HYH03_012898</name>
</gene>
<feature type="compositionally biased region" description="Gly residues" evidence="6">
    <location>
        <begin position="566"/>
        <end position="578"/>
    </location>
</feature>
<feature type="region of interest" description="Disordered" evidence="6">
    <location>
        <begin position="754"/>
        <end position="812"/>
    </location>
</feature>
<evidence type="ECO:0000313" key="9">
    <source>
        <dbReference type="Proteomes" id="UP000612055"/>
    </source>
</evidence>
<dbReference type="PROSITE" id="PS00108">
    <property type="entry name" value="PROTEIN_KINASE_ST"/>
    <property type="match status" value="1"/>
</dbReference>
<feature type="region of interest" description="Disordered" evidence="6">
    <location>
        <begin position="462"/>
        <end position="519"/>
    </location>
</feature>
<keyword evidence="4" id="KW-0418">Kinase</keyword>
<accession>A0A835XRT0</accession>
<dbReference type="OrthoDB" id="534417at2759"/>
<keyword evidence="1" id="KW-0723">Serine/threonine-protein kinase</keyword>
<keyword evidence="5" id="KW-0067">ATP-binding</keyword>
<feature type="region of interest" description="Disordered" evidence="6">
    <location>
        <begin position="683"/>
        <end position="713"/>
    </location>
</feature>
<dbReference type="InterPro" id="IPR000719">
    <property type="entry name" value="Prot_kinase_dom"/>
</dbReference>
<protein>
    <recommendedName>
        <fullName evidence="7">Protein kinase domain-containing protein</fullName>
    </recommendedName>
</protein>
<feature type="region of interest" description="Disordered" evidence="6">
    <location>
        <begin position="1044"/>
        <end position="1103"/>
    </location>
</feature>
<feature type="region of interest" description="Disordered" evidence="6">
    <location>
        <begin position="869"/>
        <end position="962"/>
    </location>
</feature>
<keyword evidence="9" id="KW-1185">Reference proteome</keyword>
<evidence type="ECO:0000256" key="3">
    <source>
        <dbReference type="ARBA" id="ARBA00022741"/>
    </source>
</evidence>
<sequence length="1175" mass="119027">MGLRLALREIRLLRSLDHPLVIRLERAFRSRSQRVYAVFPHIDGGCAQRLLQKKYVFGLPPALLKSFAWQLCVVVRYLHEQQVLHRDIKPPNVLCASDGTIRLCDFGFARRLGSADPRDGAQGQLTAYVVTRAYRAPEVLLGQPYGAPADVWALGATLAELAVGRPLLPGTSSLDQLWHVLGAVPGPRPAPIAAAVEALAKLNPATLNGAVDPQLLRPRALPGRPLRERLGRAEAAFVDVVEACMRLEPADRASADQLLRMPYFADVRQAFGGHPTLERLYDELYGGKDETPAPASCGISSPIPPITPPAGGSAAAGASAFATASATLIAVEGPENASTEAADGAAIAGAGINAAPTSSPSPSLAPKRAATACGADHRPSSHVGLAAVLCRGGGGGGGSSNAAGDGPAAGWAQPADFLPPPVDGLHVSCLGGRSISQPLLVGDLPTDAAASYADGAGALPHAAAQGMTPTDSAARRERQAPAAEVQPPAVPAPPPPPPPASAPPASAPPAARAAAVADVSRPRASASALLSAPSAEPGSLRPAHRSIPVGLRRTDASAAAAAAPAGGAGPKDGGGGRVGSREAHSAPSPGMRRVATYGTLDDPNMVLRQQQQQQQPHPQQQQLSQRKPSHKRLCAAPSGTAAAACAQAPSVPPVARCALTSAFSATAAHKDIAARSPVSSATRRLLTASQPAAATSGPQQHLRSGSHQQQWLARANSSLSRCSSRASLVEQYHRAGGLSRMGTLMELPTPLGFAAADPGPGAERPPHRRAADRQASAADPFGLGGLLGTMGSDQDLGNDEMGRAGADASHLRSTREWLDADEDEGGGYGGGVAAEVAEAEAEAPSRLGPGEAFPASAAAAARLLLQNQGDGGDAGGGDISPVLPAGSGDGGVCFMQTAPAEMPPRPPRSHPPAAGRWRGTMLGYVSMTSSSAPPSLEARSSVRSDRDRGSAASQPHMVTTLPVPSGAATEALAAFISERPSMTNAADTADGTAAAAVVSGPGAEGGGGLAAWQALAERFFPPAPDGVCATAAARPAAATAAAGGQRLSASGGGGGVGPSRGGSSRLLLGPVAEEPSLRPAAASAVQQPEQPPSPLSPTAYDQQQPYCTAQTAGSDLCDAEDWRLELIMPPTPKAAAVRGYGKAEAAAPGPVGRSILARATRSLAQLFACAHGDTH</sequence>
<feature type="compositionally biased region" description="Low complexity" evidence="6">
    <location>
        <begin position="609"/>
        <end position="622"/>
    </location>
</feature>
<dbReference type="SUPFAM" id="SSF56112">
    <property type="entry name" value="Protein kinase-like (PK-like)"/>
    <property type="match status" value="1"/>
</dbReference>
<dbReference type="EMBL" id="JAEHOE010000082">
    <property type="protein sequence ID" value="KAG2488579.1"/>
    <property type="molecule type" value="Genomic_DNA"/>
</dbReference>
<dbReference type="SMART" id="SM00220">
    <property type="entry name" value="S_TKc"/>
    <property type="match status" value="1"/>
</dbReference>
<evidence type="ECO:0000259" key="7">
    <source>
        <dbReference type="PROSITE" id="PS50011"/>
    </source>
</evidence>
<evidence type="ECO:0000256" key="4">
    <source>
        <dbReference type="ARBA" id="ARBA00022777"/>
    </source>
</evidence>
<feature type="compositionally biased region" description="Gly residues" evidence="6">
    <location>
        <begin position="1050"/>
        <end position="1060"/>
    </location>
</feature>
<dbReference type="Pfam" id="PF00069">
    <property type="entry name" value="Pkinase"/>
    <property type="match status" value="1"/>
</dbReference>
<dbReference type="Gene3D" id="1.10.510.10">
    <property type="entry name" value="Transferase(Phosphotransferase) domain 1"/>
    <property type="match status" value="1"/>
</dbReference>
<feature type="compositionally biased region" description="Polar residues" evidence="6">
    <location>
        <begin position="683"/>
        <end position="711"/>
    </location>
</feature>
<dbReference type="GO" id="GO:0004674">
    <property type="term" value="F:protein serine/threonine kinase activity"/>
    <property type="evidence" value="ECO:0007669"/>
    <property type="project" value="UniProtKB-KW"/>
</dbReference>
<feature type="compositionally biased region" description="Basic and acidic residues" evidence="6">
    <location>
        <begin position="940"/>
        <end position="949"/>
    </location>
</feature>
<dbReference type="AlphaFoldDB" id="A0A835XRT0"/>
<dbReference type="PROSITE" id="PS50011">
    <property type="entry name" value="PROTEIN_KINASE_DOM"/>
    <property type="match status" value="1"/>
</dbReference>
<comment type="caution">
    <text evidence="8">The sequence shown here is derived from an EMBL/GenBank/DDBJ whole genome shotgun (WGS) entry which is preliminary data.</text>
</comment>
<evidence type="ECO:0000256" key="5">
    <source>
        <dbReference type="ARBA" id="ARBA00022840"/>
    </source>
</evidence>
<evidence type="ECO:0000256" key="6">
    <source>
        <dbReference type="SAM" id="MobiDB-lite"/>
    </source>
</evidence>